<dbReference type="OrthoDB" id="942283at2759"/>
<proteinExistence type="predicted"/>
<protein>
    <submittedName>
        <fullName evidence="1">Uncharacterized protein</fullName>
    </submittedName>
</protein>
<dbReference type="KEGG" id="rcu:8265550"/>
<dbReference type="PANTHER" id="PTHR38925">
    <property type="entry name" value="PROTEIN, PUTATIVE-RELATED"/>
    <property type="match status" value="1"/>
</dbReference>
<reference evidence="2" key="1">
    <citation type="journal article" date="2010" name="Nat. Biotechnol.">
        <title>Draft genome sequence of the oilseed species Ricinus communis.</title>
        <authorList>
            <person name="Chan A.P."/>
            <person name="Crabtree J."/>
            <person name="Zhao Q."/>
            <person name="Lorenzi H."/>
            <person name="Orvis J."/>
            <person name="Puiu D."/>
            <person name="Melake-Berhan A."/>
            <person name="Jones K.M."/>
            <person name="Redman J."/>
            <person name="Chen G."/>
            <person name="Cahoon E.B."/>
            <person name="Gedil M."/>
            <person name="Stanke M."/>
            <person name="Haas B.J."/>
            <person name="Wortman J.R."/>
            <person name="Fraser-Liggett C.M."/>
            <person name="Ravel J."/>
            <person name="Rabinowicz P.D."/>
        </authorList>
    </citation>
    <scope>NUCLEOTIDE SEQUENCE [LARGE SCALE GENOMIC DNA]</scope>
    <source>
        <strain evidence="2">cv. Hale</strain>
    </source>
</reference>
<keyword evidence="2" id="KW-1185">Reference proteome</keyword>
<evidence type="ECO:0000313" key="2">
    <source>
        <dbReference type="Proteomes" id="UP000008311"/>
    </source>
</evidence>
<name>B9SSF4_RICCO</name>
<dbReference type="PANTHER" id="PTHR38925:SF1">
    <property type="entry name" value="PROTEIN, PUTATIVE-RELATED"/>
    <property type="match status" value="1"/>
</dbReference>
<sequence length="125" mass="13627">MGLPVVALCAKFKFLSLSSHNVVVSPLLASFLCPFLVKLACSLRLVRRASSDVIYASRLFTFQLGRIAFDVSGGTGNNQQEAVLGLGNRWGRAVRLICQRITLAIRSPATTHDDDSFHALSMFSL</sequence>
<gene>
    <name evidence="1" type="ORF">RCOM_1060970</name>
</gene>
<dbReference type="OMA" id="FLFQLGH"/>
<dbReference type="EMBL" id="EQ974113">
    <property type="protein sequence ID" value="EEF33452.1"/>
    <property type="molecule type" value="Genomic_DNA"/>
</dbReference>
<dbReference type="Proteomes" id="UP000008311">
    <property type="component" value="Unassembled WGS sequence"/>
</dbReference>
<organism evidence="1 2">
    <name type="scientific">Ricinus communis</name>
    <name type="common">Castor bean</name>
    <dbReference type="NCBI Taxonomy" id="3988"/>
    <lineage>
        <taxon>Eukaryota</taxon>
        <taxon>Viridiplantae</taxon>
        <taxon>Streptophyta</taxon>
        <taxon>Embryophyta</taxon>
        <taxon>Tracheophyta</taxon>
        <taxon>Spermatophyta</taxon>
        <taxon>Magnoliopsida</taxon>
        <taxon>eudicotyledons</taxon>
        <taxon>Gunneridae</taxon>
        <taxon>Pentapetalae</taxon>
        <taxon>rosids</taxon>
        <taxon>fabids</taxon>
        <taxon>Malpighiales</taxon>
        <taxon>Euphorbiaceae</taxon>
        <taxon>Acalyphoideae</taxon>
        <taxon>Acalypheae</taxon>
        <taxon>Ricinus</taxon>
    </lineage>
</organism>
<evidence type="ECO:0000313" key="1">
    <source>
        <dbReference type="EMBL" id="EEF33452.1"/>
    </source>
</evidence>
<dbReference type="InParanoid" id="B9SSF4"/>
<accession>B9SSF4</accession>
<dbReference type="AlphaFoldDB" id="B9SSF4"/>